<geneLocation type="plasmid" evidence="2 3">
    <name>pCadTS8_1</name>
</geneLocation>
<dbReference type="Proteomes" id="UP001163726">
    <property type="component" value="Plasmid pCadTS8_1"/>
</dbReference>
<keyword evidence="2" id="KW-0614">Plasmid</keyword>
<evidence type="ECO:0008006" key="4">
    <source>
        <dbReference type="Google" id="ProtNLM"/>
    </source>
</evidence>
<evidence type="ECO:0000256" key="1">
    <source>
        <dbReference type="SAM" id="SignalP"/>
    </source>
</evidence>
<dbReference type="EMBL" id="CP109966">
    <property type="protein sequence ID" value="WAJ71702.1"/>
    <property type="molecule type" value="Genomic_DNA"/>
</dbReference>
<keyword evidence="1" id="KW-0732">Signal</keyword>
<proteinExistence type="predicted"/>
<evidence type="ECO:0000313" key="2">
    <source>
        <dbReference type="EMBL" id="WAJ71702.1"/>
    </source>
</evidence>
<name>A0ABY7AR02_9ALTE</name>
<organism evidence="2 3">
    <name type="scientific">Catenovulum adriaticum</name>
    <dbReference type="NCBI Taxonomy" id="2984846"/>
    <lineage>
        <taxon>Bacteria</taxon>
        <taxon>Pseudomonadati</taxon>
        <taxon>Pseudomonadota</taxon>
        <taxon>Gammaproteobacteria</taxon>
        <taxon>Alteromonadales</taxon>
        <taxon>Alteromonadaceae</taxon>
        <taxon>Catenovulum</taxon>
    </lineage>
</organism>
<dbReference type="RefSeq" id="WP_268076386.1">
    <property type="nucleotide sequence ID" value="NZ_CP109966.1"/>
</dbReference>
<evidence type="ECO:0000313" key="3">
    <source>
        <dbReference type="Proteomes" id="UP001163726"/>
    </source>
</evidence>
<sequence length="111" mass="12739">MKLFLIWPLFLILAACVTASNNEADKVVIVTELTQSCKYIRMQNCESRRENGERHCNRRLKELAAEAGADTVLVDEVIDYSQIIQLDNNAFGDKRTVIETRLYQCNLSQEK</sequence>
<protein>
    <recommendedName>
        <fullName evidence="4">Lipoprotein</fullName>
    </recommendedName>
</protein>
<reference evidence="2" key="1">
    <citation type="submission" date="2022-10" db="EMBL/GenBank/DDBJ databases">
        <title>Catenovulum adriacola sp. nov. isolated in the Harbour of Susak.</title>
        <authorList>
            <person name="Schoch T."/>
            <person name="Reich S.J."/>
            <person name="Stoeferle S."/>
            <person name="Flaiz M."/>
            <person name="Kazda M."/>
            <person name="Riedel C.U."/>
            <person name="Duerre P."/>
        </authorList>
    </citation>
    <scope>NUCLEOTIDE SEQUENCE</scope>
    <source>
        <strain evidence="2">TS8</strain>
        <plasmid evidence="2">pCadTS8_1</plasmid>
    </source>
</reference>
<gene>
    <name evidence="2" type="ORF">OLW01_15285</name>
</gene>
<feature type="chain" id="PRO_5047037439" description="Lipoprotein" evidence="1">
    <location>
        <begin position="20"/>
        <end position="111"/>
    </location>
</feature>
<feature type="signal peptide" evidence="1">
    <location>
        <begin position="1"/>
        <end position="19"/>
    </location>
</feature>
<dbReference type="PROSITE" id="PS51257">
    <property type="entry name" value="PROKAR_LIPOPROTEIN"/>
    <property type="match status" value="1"/>
</dbReference>
<accession>A0ABY7AR02</accession>
<keyword evidence="3" id="KW-1185">Reference proteome</keyword>